<dbReference type="Pfam" id="PF04093">
    <property type="entry name" value="MreD"/>
    <property type="match status" value="1"/>
</dbReference>
<evidence type="ECO:0000313" key="10">
    <source>
        <dbReference type="Proteomes" id="UP000635071"/>
    </source>
</evidence>
<keyword evidence="10" id="KW-1185">Reference proteome</keyword>
<evidence type="ECO:0000256" key="6">
    <source>
        <dbReference type="ARBA" id="ARBA00022989"/>
    </source>
</evidence>
<comment type="caution">
    <text evidence="9">The sequence shown here is derived from an EMBL/GenBank/DDBJ whole genome shotgun (WGS) entry which is preliminary data.</text>
</comment>
<evidence type="ECO:0000256" key="4">
    <source>
        <dbReference type="ARBA" id="ARBA00022692"/>
    </source>
</evidence>
<reference evidence="9" key="2">
    <citation type="submission" date="2020-09" db="EMBL/GenBank/DDBJ databases">
        <authorList>
            <person name="Sun Q."/>
            <person name="Zhou Y."/>
        </authorList>
    </citation>
    <scope>NUCLEOTIDE SEQUENCE</scope>
    <source>
        <strain evidence="9">CGMCC 1.15519</strain>
    </source>
</reference>
<sequence length="172" mass="19038">MDAAERRRYWWGHWRMGIPALSTLLLVLVMTAPLVVPVPVFPQLALLGVFVWSIFQPGLMPPWVAFLVGLVADLLFAQPLGVNATLFASAAGVVRVLENRYGHHAYNFDWGMAAAMVIVFEVLTWQLMALAGKPVPLLPLGWQVLTSIAAYPLVAAYCARIQRRAFGPDRAR</sequence>
<dbReference type="InterPro" id="IPR007227">
    <property type="entry name" value="Cell_shape_determining_MreD"/>
</dbReference>
<gene>
    <name evidence="9" type="ORF">GCM10011529_27490</name>
</gene>
<name>A0A916ZYU5_9SPHN</name>
<dbReference type="GO" id="GO:0005886">
    <property type="term" value="C:plasma membrane"/>
    <property type="evidence" value="ECO:0007669"/>
    <property type="project" value="UniProtKB-SubCell"/>
</dbReference>
<evidence type="ECO:0008006" key="11">
    <source>
        <dbReference type="Google" id="ProtNLM"/>
    </source>
</evidence>
<evidence type="ECO:0000256" key="2">
    <source>
        <dbReference type="ARBA" id="ARBA00007776"/>
    </source>
</evidence>
<keyword evidence="7 8" id="KW-0472">Membrane</keyword>
<keyword evidence="3" id="KW-1003">Cell membrane</keyword>
<evidence type="ECO:0000256" key="7">
    <source>
        <dbReference type="ARBA" id="ARBA00023136"/>
    </source>
</evidence>
<evidence type="ECO:0000313" key="9">
    <source>
        <dbReference type="EMBL" id="GGE19440.1"/>
    </source>
</evidence>
<evidence type="ECO:0000256" key="3">
    <source>
        <dbReference type="ARBA" id="ARBA00022475"/>
    </source>
</evidence>
<organism evidence="9 10">
    <name type="scientific">Sandarakinorhabdus glacialis</name>
    <dbReference type="NCBI Taxonomy" id="1614636"/>
    <lineage>
        <taxon>Bacteria</taxon>
        <taxon>Pseudomonadati</taxon>
        <taxon>Pseudomonadota</taxon>
        <taxon>Alphaproteobacteria</taxon>
        <taxon>Sphingomonadales</taxon>
        <taxon>Sphingosinicellaceae</taxon>
        <taxon>Sandarakinorhabdus</taxon>
    </lineage>
</organism>
<evidence type="ECO:0000256" key="8">
    <source>
        <dbReference type="SAM" id="Phobius"/>
    </source>
</evidence>
<dbReference type="AlphaFoldDB" id="A0A916ZYU5"/>
<evidence type="ECO:0000256" key="1">
    <source>
        <dbReference type="ARBA" id="ARBA00004651"/>
    </source>
</evidence>
<evidence type="ECO:0000256" key="5">
    <source>
        <dbReference type="ARBA" id="ARBA00022960"/>
    </source>
</evidence>
<accession>A0A916ZYU5</accession>
<dbReference type="EMBL" id="BMJM01000012">
    <property type="protein sequence ID" value="GGE19440.1"/>
    <property type="molecule type" value="Genomic_DNA"/>
</dbReference>
<feature type="transmembrane region" description="Helical" evidence="8">
    <location>
        <begin position="61"/>
        <end position="94"/>
    </location>
</feature>
<keyword evidence="5" id="KW-0133">Cell shape</keyword>
<dbReference type="GO" id="GO:0008360">
    <property type="term" value="P:regulation of cell shape"/>
    <property type="evidence" value="ECO:0007669"/>
    <property type="project" value="UniProtKB-KW"/>
</dbReference>
<protein>
    <recommendedName>
        <fullName evidence="11">Rod shape-determining protein MreD</fullName>
    </recommendedName>
</protein>
<proteinExistence type="inferred from homology"/>
<keyword evidence="6 8" id="KW-1133">Transmembrane helix</keyword>
<feature type="transmembrane region" description="Helical" evidence="8">
    <location>
        <begin position="106"/>
        <end position="128"/>
    </location>
</feature>
<keyword evidence="4 8" id="KW-0812">Transmembrane</keyword>
<reference evidence="9" key="1">
    <citation type="journal article" date="2014" name="Int. J. Syst. Evol. Microbiol.">
        <title>Complete genome sequence of Corynebacterium casei LMG S-19264T (=DSM 44701T), isolated from a smear-ripened cheese.</title>
        <authorList>
            <consortium name="US DOE Joint Genome Institute (JGI-PGF)"/>
            <person name="Walter F."/>
            <person name="Albersmeier A."/>
            <person name="Kalinowski J."/>
            <person name="Ruckert C."/>
        </authorList>
    </citation>
    <scope>NUCLEOTIDE SEQUENCE</scope>
    <source>
        <strain evidence="9">CGMCC 1.15519</strain>
    </source>
</reference>
<dbReference type="Proteomes" id="UP000635071">
    <property type="component" value="Unassembled WGS sequence"/>
</dbReference>
<dbReference type="NCBIfam" id="TIGR03426">
    <property type="entry name" value="shape_MreD"/>
    <property type="match status" value="1"/>
</dbReference>
<feature type="transmembrane region" description="Helical" evidence="8">
    <location>
        <begin position="140"/>
        <end position="159"/>
    </location>
</feature>
<comment type="similarity">
    <text evidence="2">Belongs to the MreD family.</text>
</comment>
<comment type="subcellular location">
    <subcellularLocation>
        <location evidence="1">Cell membrane</location>
        <topology evidence="1">Multi-pass membrane protein</topology>
    </subcellularLocation>
</comment>